<dbReference type="RefSeq" id="WP_067558933.1">
    <property type="nucleotide sequence ID" value="NZ_LPXN01000143.1"/>
</dbReference>
<keyword evidence="1 4" id="KW-0808">Transferase</keyword>
<dbReference type="InterPro" id="IPR050832">
    <property type="entry name" value="Bact_Acetyltransf"/>
</dbReference>
<gene>
    <name evidence="4" type="ORF">AUP43_12805</name>
</gene>
<reference evidence="4 5" key="1">
    <citation type="submission" date="2015-12" db="EMBL/GenBank/DDBJ databases">
        <title>Genome sequence of Oceanibaculum pacificum MCCC 1A02656.</title>
        <authorList>
            <person name="Lu L."/>
            <person name="Lai Q."/>
            <person name="Shao Z."/>
            <person name="Qian P."/>
        </authorList>
    </citation>
    <scope>NUCLEOTIDE SEQUENCE [LARGE SCALE GENOMIC DNA]</scope>
    <source>
        <strain evidence="4 5">MCCC 1A02656</strain>
    </source>
</reference>
<dbReference type="Pfam" id="PF00583">
    <property type="entry name" value="Acetyltransf_1"/>
    <property type="match status" value="1"/>
</dbReference>
<protein>
    <submittedName>
        <fullName evidence="4">Ribosomal-protein-alanine acetyltransferase</fullName>
    </submittedName>
</protein>
<dbReference type="SUPFAM" id="SSF55729">
    <property type="entry name" value="Acyl-CoA N-acyltransferases (Nat)"/>
    <property type="match status" value="1"/>
</dbReference>
<evidence type="ECO:0000313" key="4">
    <source>
        <dbReference type="EMBL" id="KZD03499.1"/>
    </source>
</evidence>
<proteinExistence type="predicted"/>
<name>A0A154VQI9_9PROT</name>
<evidence type="ECO:0000259" key="3">
    <source>
        <dbReference type="PROSITE" id="PS51186"/>
    </source>
</evidence>
<dbReference type="AlphaFoldDB" id="A0A154VQI9"/>
<dbReference type="Gene3D" id="3.40.630.30">
    <property type="match status" value="1"/>
</dbReference>
<feature type="domain" description="N-acetyltransferase" evidence="3">
    <location>
        <begin position="14"/>
        <end position="160"/>
    </location>
</feature>
<keyword evidence="5" id="KW-1185">Reference proteome</keyword>
<dbReference type="PANTHER" id="PTHR43877">
    <property type="entry name" value="AMINOALKYLPHOSPHONATE N-ACETYLTRANSFERASE-RELATED-RELATED"/>
    <property type="match status" value="1"/>
</dbReference>
<dbReference type="InterPro" id="IPR021770">
    <property type="entry name" value="DUF3335"/>
</dbReference>
<dbReference type="PROSITE" id="PS51186">
    <property type="entry name" value="GNAT"/>
    <property type="match status" value="1"/>
</dbReference>
<evidence type="ECO:0000256" key="2">
    <source>
        <dbReference type="ARBA" id="ARBA00023315"/>
    </source>
</evidence>
<dbReference type="GO" id="GO:0016747">
    <property type="term" value="F:acyltransferase activity, transferring groups other than amino-acyl groups"/>
    <property type="evidence" value="ECO:0007669"/>
    <property type="project" value="InterPro"/>
</dbReference>
<dbReference type="Pfam" id="PF11814">
    <property type="entry name" value="DUF3335"/>
    <property type="match status" value="1"/>
</dbReference>
<evidence type="ECO:0000313" key="5">
    <source>
        <dbReference type="Proteomes" id="UP000076400"/>
    </source>
</evidence>
<keyword evidence="2" id="KW-0012">Acyltransferase</keyword>
<dbReference type="Proteomes" id="UP000076400">
    <property type="component" value="Unassembled WGS sequence"/>
</dbReference>
<accession>A0A154VQI9</accession>
<dbReference type="Gene3D" id="3.90.70.10">
    <property type="entry name" value="Cysteine proteinases"/>
    <property type="match status" value="1"/>
</dbReference>
<dbReference type="CDD" id="cd04301">
    <property type="entry name" value="NAT_SF"/>
    <property type="match status" value="1"/>
</dbReference>
<dbReference type="PANTHER" id="PTHR43877:SF2">
    <property type="entry name" value="AMINOALKYLPHOSPHONATE N-ACETYLTRANSFERASE-RELATED"/>
    <property type="match status" value="1"/>
</dbReference>
<evidence type="ECO:0000256" key="1">
    <source>
        <dbReference type="ARBA" id="ARBA00022679"/>
    </source>
</evidence>
<dbReference type="EMBL" id="LPXN01000143">
    <property type="protein sequence ID" value="KZD03499.1"/>
    <property type="molecule type" value="Genomic_DNA"/>
</dbReference>
<dbReference type="InterPro" id="IPR016181">
    <property type="entry name" value="Acyl_CoA_acyltransferase"/>
</dbReference>
<organism evidence="4 5">
    <name type="scientific">Oceanibaculum pacificum</name>
    <dbReference type="NCBI Taxonomy" id="580166"/>
    <lineage>
        <taxon>Bacteria</taxon>
        <taxon>Pseudomonadati</taxon>
        <taxon>Pseudomonadota</taxon>
        <taxon>Alphaproteobacteria</taxon>
        <taxon>Rhodospirillales</taxon>
        <taxon>Oceanibaculaceae</taxon>
        <taxon>Oceanibaculum</taxon>
    </lineage>
</organism>
<sequence>MTALPAASPTPTPPAIRPATTQDIDALLALENRTFETDRLTRRNFQYLLTRAHAACLIAERDGRMLGYVLVLFRRGTSLARLYSLAVAAEGRGLGVGRLLLEAAEQAAEENDAWLMRLEVRPDNAPAIRLYESAGYHSFGRYLDYYEDHMEALRYEKRLRPHVTPPEPRISYYSQTTDFTCGPAALMMAMAALDPATPMGPRLELQLWREATTIFMTTGPGGCGPYGMALAAHRRGFRTDLYVNNEAPFFVHTVRNEEKRRVLQRVSQDFQEQLAESDIEIHRRALTVQEMTDLIDQGAMPIVLISLFRMYREHVPHWVVVHAHDSRFVYAHDPLVDPDHLELISDKANMPIPKSEFDRMARFGRNGLRAALVIRRREQKAT</sequence>
<dbReference type="STRING" id="580166.AUP43_12805"/>
<dbReference type="InterPro" id="IPR000182">
    <property type="entry name" value="GNAT_dom"/>
</dbReference>
<comment type="caution">
    <text evidence="4">The sequence shown here is derived from an EMBL/GenBank/DDBJ whole genome shotgun (WGS) entry which is preliminary data.</text>
</comment>